<dbReference type="FunFam" id="3.40.1280.10:FF:000008">
    <property type="entry name" value="Group 3 RNA methyltransferase TrmH"/>
    <property type="match status" value="1"/>
</dbReference>
<dbReference type="Gene3D" id="3.40.1280.10">
    <property type="match status" value="1"/>
</dbReference>
<dbReference type="HAMAP" id="MF_01887">
    <property type="entry name" value="23SrRNA_methyltr_B"/>
    <property type="match status" value="1"/>
</dbReference>
<keyword evidence="3 6" id="KW-0489">Methyltransferase</keyword>
<dbReference type="PANTHER" id="PTHR46429">
    <property type="entry name" value="23S RRNA (GUANOSINE-2'-O-)-METHYLTRANSFERASE RLMB"/>
    <property type="match status" value="1"/>
</dbReference>
<dbReference type="GO" id="GO:0003723">
    <property type="term" value="F:RNA binding"/>
    <property type="evidence" value="ECO:0007669"/>
    <property type="project" value="InterPro"/>
</dbReference>
<feature type="binding site" evidence="6">
    <location>
        <position position="226"/>
    </location>
    <ligand>
        <name>S-adenosyl-L-methionine</name>
        <dbReference type="ChEBI" id="CHEBI:59789"/>
    </ligand>
</feature>
<gene>
    <name evidence="6" type="primary">rlmB</name>
    <name evidence="8" type="ORF">SAMN05216339_10329</name>
</gene>
<dbReference type="NCBIfam" id="TIGR00186">
    <property type="entry name" value="rRNA_methyl_3"/>
    <property type="match status" value="1"/>
</dbReference>
<dbReference type="GO" id="GO:0070039">
    <property type="term" value="F:rRNA (guanosine-2'-O-)-methyltransferase activity"/>
    <property type="evidence" value="ECO:0007669"/>
    <property type="project" value="UniProtKB-UniRule"/>
</dbReference>
<comment type="similarity">
    <text evidence="6">Belongs to the class IV-like SAM-binding methyltransferase superfamily. RNA methyltransferase TrmH family. RlmB subfamily.</text>
</comment>
<dbReference type="SUPFAM" id="SSF55315">
    <property type="entry name" value="L30e-like"/>
    <property type="match status" value="1"/>
</dbReference>
<reference evidence="8 9" key="1">
    <citation type="submission" date="2016-10" db="EMBL/GenBank/DDBJ databases">
        <authorList>
            <person name="de Groot N.N."/>
        </authorList>
    </citation>
    <scope>NUCLEOTIDE SEQUENCE [LARGE SCALE GENOMIC DNA]</scope>
    <source>
        <strain evidence="8 9">Nm24</strain>
    </source>
</reference>
<dbReference type="CDD" id="cd18103">
    <property type="entry name" value="SpoU-like_RlmB"/>
    <property type="match status" value="1"/>
</dbReference>
<evidence type="ECO:0000256" key="5">
    <source>
        <dbReference type="ARBA" id="ARBA00022691"/>
    </source>
</evidence>
<evidence type="ECO:0000259" key="7">
    <source>
        <dbReference type="SMART" id="SM00967"/>
    </source>
</evidence>
<dbReference type="Proteomes" id="UP000183926">
    <property type="component" value="Unassembled WGS sequence"/>
</dbReference>
<dbReference type="InterPro" id="IPR001537">
    <property type="entry name" value="SpoU_MeTrfase"/>
</dbReference>
<keyword evidence="4 6" id="KW-0808">Transferase</keyword>
<evidence type="ECO:0000256" key="6">
    <source>
        <dbReference type="HAMAP-Rule" id="MF_01887"/>
    </source>
</evidence>
<evidence type="ECO:0000256" key="4">
    <source>
        <dbReference type="ARBA" id="ARBA00022679"/>
    </source>
</evidence>
<keyword evidence="5 6" id="KW-0949">S-adenosyl-L-methionine</keyword>
<dbReference type="OrthoDB" id="9785673at2"/>
<dbReference type="Pfam" id="PF08032">
    <property type="entry name" value="SpoU_sub_bind"/>
    <property type="match status" value="1"/>
</dbReference>
<dbReference type="EMBL" id="FPBL01000003">
    <property type="protein sequence ID" value="SFU49046.1"/>
    <property type="molecule type" value="Genomic_DNA"/>
</dbReference>
<evidence type="ECO:0000256" key="2">
    <source>
        <dbReference type="ARBA" id="ARBA00022552"/>
    </source>
</evidence>
<dbReference type="SUPFAM" id="SSF75217">
    <property type="entry name" value="alpha/beta knot"/>
    <property type="match status" value="1"/>
</dbReference>
<dbReference type="InterPro" id="IPR024915">
    <property type="entry name" value="23S_rRNA_MeTrfase_RlmB"/>
</dbReference>
<dbReference type="InterPro" id="IPR013123">
    <property type="entry name" value="SpoU_subst-bd"/>
</dbReference>
<dbReference type="Pfam" id="PF00588">
    <property type="entry name" value="SpoU_methylase"/>
    <property type="match status" value="1"/>
</dbReference>
<protein>
    <recommendedName>
        <fullName evidence="6">23S rRNA (guanosine-2'-O-)-methyltransferase RlmB</fullName>
        <ecNumber evidence="6">2.1.1.185</ecNumber>
    </recommendedName>
    <alternativeName>
        <fullName evidence="6">23S rRNA (guanosine2251 2'-O)-methyltransferase</fullName>
    </alternativeName>
    <alternativeName>
        <fullName evidence="6">23S rRNA Gm2251 2'-O-methyltransferase</fullName>
    </alternativeName>
</protein>
<dbReference type="AlphaFoldDB" id="A0A1I7GLC1"/>
<evidence type="ECO:0000256" key="3">
    <source>
        <dbReference type="ARBA" id="ARBA00022603"/>
    </source>
</evidence>
<dbReference type="InterPro" id="IPR029064">
    <property type="entry name" value="Ribosomal_eL30-like_sf"/>
</dbReference>
<comment type="catalytic activity">
    <reaction evidence="6">
        <text>guanosine(2251) in 23S rRNA + S-adenosyl-L-methionine = 2'-O-methylguanosine(2251) in 23S rRNA + S-adenosyl-L-homocysteine + H(+)</text>
        <dbReference type="Rhea" id="RHEA:24140"/>
        <dbReference type="Rhea" id="RHEA-COMP:10239"/>
        <dbReference type="Rhea" id="RHEA-COMP:10241"/>
        <dbReference type="ChEBI" id="CHEBI:15378"/>
        <dbReference type="ChEBI" id="CHEBI:57856"/>
        <dbReference type="ChEBI" id="CHEBI:59789"/>
        <dbReference type="ChEBI" id="CHEBI:74269"/>
        <dbReference type="ChEBI" id="CHEBI:74445"/>
        <dbReference type="EC" id="2.1.1.185"/>
    </reaction>
</comment>
<dbReference type="InterPro" id="IPR029028">
    <property type="entry name" value="Alpha/beta_knot_MTases"/>
</dbReference>
<evidence type="ECO:0000313" key="9">
    <source>
        <dbReference type="Proteomes" id="UP000183926"/>
    </source>
</evidence>
<sequence>MPHSQYIFGFHAITSRLRQHPGSIKEIYLDTNRQDQRARDLMNLAETTSSRLILCNQDRLCKMTGTTRHQGVAAHVMKLQQYTALEDLLDGLTEPAFLLVLDGVKDPHNLGACLRVADAFGVHAVIVPKDRAVGLSATVHKVASGAVDAVPFFAVTNLARTLRELKEEGIWIVGTTADASDTLDSITLTRPIAWVLGAEGEGMRRLTRETCDQLVSIPMSGSIESLNVSVSAGICLFETCRQYVQKTETGLNSPSTKEVV</sequence>
<evidence type="ECO:0000313" key="8">
    <source>
        <dbReference type="EMBL" id="SFU49046.1"/>
    </source>
</evidence>
<keyword evidence="2 6" id="KW-0698">rRNA processing</keyword>
<keyword evidence="1 6" id="KW-0963">Cytoplasm</keyword>
<proteinExistence type="inferred from homology"/>
<accession>A0A1I7GLC1</accession>
<dbReference type="EC" id="2.1.1.185" evidence="6"/>
<dbReference type="Gene3D" id="3.30.1330.30">
    <property type="match status" value="1"/>
</dbReference>
<dbReference type="RefSeq" id="WP_074927531.1">
    <property type="nucleotide sequence ID" value="NZ_FPBL01000003.1"/>
</dbReference>
<dbReference type="InterPro" id="IPR029026">
    <property type="entry name" value="tRNA_m1G_MTases_N"/>
</dbReference>
<dbReference type="PANTHER" id="PTHR46429:SF1">
    <property type="entry name" value="23S RRNA (GUANOSINE-2'-O-)-METHYLTRANSFERASE RLMB"/>
    <property type="match status" value="1"/>
</dbReference>
<comment type="subcellular location">
    <subcellularLocation>
        <location evidence="6">Cytoplasm</location>
    </subcellularLocation>
</comment>
<name>A0A1I7GLC1_9PROT</name>
<feature type="binding site" evidence="6">
    <location>
        <position position="217"/>
    </location>
    <ligand>
        <name>S-adenosyl-L-methionine</name>
        <dbReference type="ChEBI" id="CHEBI:59789"/>
    </ligand>
</feature>
<dbReference type="InterPro" id="IPR004441">
    <property type="entry name" value="rRNA_MeTrfase_TrmH"/>
</dbReference>
<dbReference type="GO" id="GO:0005829">
    <property type="term" value="C:cytosol"/>
    <property type="evidence" value="ECO:0007669"/>
    <property type="project" value="TreeGrafter"/>
</dbReference>
<organism evidence="8 9">
    <name type="scientific">Nitrosomonas eutropha</name>
    <dbReference type="NCBI Taxonomy" id="916"/>
    <lineage>
        <taxon>Bacteria</taxon>
        <taxon>Pseudomonadati</taxon>
        <taxon>Pseudomonadota</taxon>
        <taxon>Betaproteobacteria</taxon>
        <taxon>Nitrosomonadales</taxon>
        <taxon>Nitrosomonadaceae</taxon>
        <taxon>Nitrosomonas</taxon>
    </lineage>
</organism>
<feature type="domain" description="RNA 2-O ribose methyltransferase substrate binding" evidence="7">
    <location>
        <begin position="6"/>
        <end position="82"/>
    </location>
</feature>
<comment type="function">
    <text evidence="6">Specifically methylates the ribose of guanosine 2251 in 23S rRNA.</text>
</comment>
<feature type="binding site" evidence="6">
    <location>
        <position position="197"/>
    </location>
    <ligand>
        <name>S-adenosyl-L-methionine</name>
        <dbReference type="ChEBI" id="CHEBI:59789"/>
    </ligand>
</feature>
<dbReference type="SMART" id="SM00967">
    <property type="entry name" value="SpoU_sub_bind"/>
    <property type="match status" value="1"/>
</dbReference>
<evidence type="ECO:0000256" key="1">
    <source>
        <dbReference type="ARBA" id="ARBA00022490"/>
    </source>
</evidence>